<feature type="chain" id="PRO_5042545112" evidence="2">
    <location>
        <begin position="23"/>
        <end position="618"/>
    </location>
</feature>
<feature type="compositionally biased region" description="Low complexity" evidence="1">
    <location>
        <begin position="43"/>
        <end position="56"/>
    </location>
</feature>
<feature type="region of interest" description="Disordered" evidence="1">
    <location>
        <begin position="30"/>
        <end position="73"/>
    </location>
</feature>
<accession>A0AAJ5X322</accession>
<feature type="signal peptide" evidence="2">
    <location>
        <begin position="1"/>
        <end position="22"/>
    </location>
</feature>
<evidence type="ECO:0000256" key="1">
    <source>
        <dbReference type="SAM" id="MobiDB-lite"/>
    </source>
</evidence>
<keyword evidence="2" id="KW-0732">Signal</keyword>
<name>A0AAJ5X322_9SPHN</name>
<dbReference type="KEGG" id="acob:P0Y56_00650"/>
<protein>
    <submittedName>
        <fullName evidence="3">Uncharacterized protein</fullName>
    </submittedName>
</protein>
<gene>
    <name evidence="3" type="ORF">P0Y56_00650</name>
</gene>
<organism evidence="3 4">
    <name type="scientific">Candidatus Andeanibacterium colombiense</name>
    <dbReference type="NCBI Taxonomy" id="3121345"/>
    <lineage>
        <taxon>Bacteria</taxon>
        <taxon>Pseudomonadati</taxon>
        <taxon>Pseudomonadota</taxon>
        <taxon>Alphaproteobacteria</taxon>
        <taxon>Sphingomonadales</taxon>
        <taxon>Sphingomonadaceae</taxon>
        <taxon>Candidatus Andeanibacterium</taxon>
    </lineage>
</organism>
<dbReference type="EMBL" id="CP119316">
    <property type="protein sequence ID" value="WEK46830.1"/>
    <property type="molecule type" value="Genomic_DNA"/>
</dbReference>
<evidence type="ECO:0000313" key="3">
    <source>
        <dbReference type="EMBL" id="WEK46830.1"/>
    </source>
</evidence>
<feature type="compositionally biased region" description="Pro residues" evidence="1">
    <location>
        <begin position="57"/>
        <end position="71"/>
    </location>
</feature>
<dbReference type="AlphaFoldDB" id="A0AAJ5X322"/>
<reference evidence="3" key="1">
    <citation type="submission" date="2023-03" db="EMBL/GenBank/DDBJ databases">
        <title>Andean soil-derived lignocellulolytic bacterial consortium as a source of novel taxa and putative plastic-active enzymes.</title>
        <authorList>
            <person name="Diaz-Garcia L."/>
            <person name="Chuvochina M."/>
            <person name="Feuerriegel G."/>
            <person name="Bunk B."/>
            <person name="Sproer C."/>
            <person name="Streit W.R."/>
            <person name="Rodriguez L.M."/>
            <person name="Overmann J."/>
            <person name="Jimenez D.J."/>
        </authorList>
    </citation>
    <scope>NUCLEOTIDE SEQUENCE</scope>
    <source>
        <strain evidence="3">MAG 26</strain>
    </source>
</reference>
<sequence length="618" mass="64630">MKRALLIAGAALTVCSATLALAAPESLLPPGFDKPRPTPQPGPRATAAAPVSRAAPAPAPAPRLGPAPVVQPLPATLDETAGSAGLPANFPSIAEIEKMSPDQIDDLLGLKPKFDIPAGARRALSRVGVLSMGEGGFPSRALAGQPALLIRAALAGTRHELVSRWGHILLRRTLVSRLDAPQGMDPVEFAALRAAVLNTIGEAYPARALVQDVDSSNYNAALTNAAFNAYIATGDITGMCPVAMLKGDIRKDGEWQMVRSICRSFSGDASEADRDLDRALYRGVAPRIDVLLAKRYAGAAKQGGQAVNVEWNGVSQLNHWRYSLSVALGVDVPKTLIASAGPWYERAGAVSPALPLADRAFAADRAGSDGIMSSASMVDLYSQIYADSDVEGDAATRAERLREAYVARTPGEQVQAMKDIWAGADAVAGPNYGRLVLTAYAAARISPSSDLAADAPLLIASMLSAGLDRNAMRWARVVPEGSAGWGLLALAQPVREGEVDNGAVDSYVEQDSSSGQRKSQFLVAGLAGLGRLSLSSANSTEKSLGTGLGRESPWSRMITKAADANNPALVAMLAGLGMQGSSWDMMTPRQLYLIVRSLDRVGLSAEARMIAAEAVARG</sequence>
<evidence type="ECO:0000313" key="4">
    <source>
        <dbReference type="Proteomes" id="UP001218362"/>
    </source>
</evidence>
<evidence type="ECO:0000256" key="2">
    <source>
        <dbReference type="SAM" id="SignalP"/>
    </source>
</evidence>
<dbReference type="Proteomes" id="UP001218362">
    <property type="component" value="Chromosome"/>
</dbReference>
<proteinExistence type="predicted"/>